<organism evidence="8 9">
    <name type="scientific">Acinetobacter chinensis</name>
    <dbReference type="NCBI Taxonomy" id="2004650"/>
    <lineage>
        <taxon>Bacteria</taxon>
        <taxon>Pseudomonadati</taxon>
        <taxon>Pseudomonadota</taxon>
        <taxon>Gammaproteobacteria</taxon>
        <taxon>Moraxellales</taxon>
        <taxon>Moraxellaceae</taxon>
        <taxon>Acinetobacter</taxon>
    </lineage>
</organism>
<proteinExistence type="inferred from homology"/>
<feature type="domain" description="EamA" evidence="7">
    <location>
        <begin position="154"/>
        <end position="286"/>
    </location>
</feature>
<dbReference type="PANTHER" id="PTHR32322:SF2">
    <property type="entry name" value="EAMA DOMAIN-CONTAINING PROTEIN"/>
    <property type="match status" value="1"/>
</dbReference>
<feature type="transmembrane region" description="Helical" evidence="6">
    <location>
        <begin position="157"/>
        <end position="173"/>
    </location>
</feature>
<evidence type="ECO:0000256" key="6">
    <source>
        <dbReference type="SAM" id="Phobius"/>
    </source>
</evidence>
<evidence type="ECO:0000313" key="8">
    <source>
        <dbReference type="EMBL" id="MDV2468377.1"/>
    </source>
</evidence>
<feature type="domain" description="EamA" evidence="7">
    <location>
        <begin position="11"/>
        <end position="136"/>
    </location>
</feature>
<evidence type="ECO:0000256" key="2">
    <source>
        <dbReference type="ARBA" id="ARBA00007362"/>
    </source>
</evidence>
<feature type="transmembrane region" description="Helical" evidence="6">
    <location>
        <begin position="74"/>
        <end position="93"/>
    </location>
</feature>
<dbReference type="PANTHER" id="PTHR32322">
    <property type="entry name" value="INNER MEMBRANE TRANSPORTER"/>
    <property type="match status" value="1"/>
</dbReference>
<evidence type="ECO:0000259" key="7">
    <source>
        <dbReference type="Pfam" id="PF00892"/>
    </source>
</evidence>
<comment type="subcellular location">
    <subcellularLocation>
        <location evidence="1">Membrane</location>
        <topology evidence="1">Multi-pass membrane protein</topology>
    </subcellularLocation>
</comment>
<dbReference type="InterPro" id="IPR037185">
    <property type="entry name" value="EmrE-like"/>
</dbReference>
<comment type="similarity">
    <text evidence="2">Belongs to the EamA transporter family.</text>
</comment>
<comment type="caution">
    <text evidence="8">The sequence shown here is derived from an EMBL/GenBank/DDBJ whole genome shotgun (WGS) entry which is preliminary data.</text>
</comment>
<feature type="transmembrane region" description="Helical" evidence="6">
    <location>
        <begin position="217"/>
        <end position="236"/>
    </location>
</feature>
<evidence type="ECO:0000256" key="4">
    <source>
        <dbReference type="ARBA" id="ARBA00022989"/>
    </source>
</evidence>
<dbReference type="Proteomes" id="UP001278188">
    <property type="component" value="Unassembled WGS sequence"/>
</dbReference>
<evidence type="ECO:0000256" key="1">
    <source>
        <dbReference type="ARBA" id="ARBA00004141"/>
    </source>
</evidence>
<feature type="transmembrane region" description="Helical" evidence="6">
    <location>
        <begin position="270"/>
        <end position="288"/>
    </location>
</feature>
<dbReference type="EMBL" id="JASVDY010000001">
    <property type="protein sequence ID" value="MDV2468377.1"/>
    <property type="molecule type" value="Genomic_DNA"/>
</dbReference>
<evidence type="ECO:0000256" key="5">
    <source>
        <dbReference type="ARBA" id="ARBA00023136"/>
    </source>
</evidence>
<reference evidence="8 9" key="1">
    <citation type="submission" date="2023-06" db="EMBL/GenBank/DDBJ databases">
        <title>Genomic Analysis of Acinetobacter Strains Recovered from South Australian Aquatic Samples provides Insights into the Circulation of Antibiotic Resistance determinants in the Environment.</title>
        <authorList>
            <person name="Tobin L."/>
            <person name="Jarocki V.M."/>
            <person name="Kenyon J."/>
            <person name="Drigo B."/>
            <person name="Donner E."/>
            <person name="Djordjevic S.P."/>
            <person name="Hamidian M."/>
        </authorList>
    </citation>
    <scope>NUCLEOTIDE SEQUENCE [LARGE SCALE GENOMIC DNA]</scope>
    <source>
        <strain evidence="8 9">SAAc652</strain>
    </source>
</reference>
<dbReference type="InterPro" id="IPR000620">
    <property type="entry name" value="EamA_dom"/>
</dbReference>
<sequence>MQNSAINSSSKGWLYGIAGVIIFAGSLPATRIAVMGFTPEFLTAARAAIAGVLAIFCILFFSRKIPSVQQFYRLAIVCLGVVIGFPLFTALALQTVTSAHAIVFIALLPLCTAIFAVFRAAEKPSPAFWCFAILGSALVIAFTLYENKALSLSKGDIYMILAVIVCGLGYAEGGQLSRNLGGWQVICWALIIALPVMLVFSVYYFPDHLSQISISQWSGLAYVSLFSMLIGFFFWYKGLALGGIASVGQAQLLQPFIGLGFAAVLLNEHVSTGMLIVSCAVICCVAMAKKFA</sequence>
<name>A0ABU3WDB1_9GAMM</name>
<dbReference type="InterPro" id="IPR050638">
    <property type="entry name" value="AA-Vitamin_Transporters"/>
</dbReference>
<feature type="transmembrane region" description="Helical" evidence="6">
    <location>
        <begin position="243"/>
        <end position="264"/>
    </location>
</feature>
<protein>
    <submittedName>
        <fullName evidence="8">DMT family transporter</fullName>
    </submittedName>
</protein>
<evidence type="ECO:0000256" key="3">
    <source>
        <dbReference type="ARBA" id="ARBA00022692"/>
    </source>
</evidence>
<feature type="transmembrane region" description="Helical" evidence="6">
    <location>
        <begin position="12"/>
        <end position="29"/>
    </location>
</feature>
<keyword evidence="3 6" id="KW-0812">Transmembrane</keyword>
<gene>
    <name evidence="8" type="ORF">QR674_05215</name>
</gene>
<keyword evidence="4 6" id="KW-1133">Transmembrane helix</keyword>
<accession>A0ABU3WDB1</accession>
<dbReference type="SUPFAM" id="SSF103481">
    <property type="entry name" value="Multidrug resistance efflux transporter EmrE"/>
    <property type="match status" value="2"/>
</dbReference>
<feature type="transmembrane region" description="Helical" evidence="6">
    <location>
        <begin position="99"/>
        <end position="120"/>
    </location>
</feature>
<keyword evidence="5 6" id="KW-0472">Membrane</keyword>
<dbReference type="Pfam" id="PF00892">
    <property type="entry name" value="EamA"/>
    <property type="match status" value="2"/>
</dbReference>
<evidence type="ECO:0000313" key="9">
    <source>
        <dbReference type="Proteomes" id="UP001278188"/>
    </source>
</evidence>
<feature type="transmembrane region" description="Helical" evidence="6">
    <location>
        <begin position="41"/>
        <end position="62"/>
    </location>
</feature>
<keyword evidence="9" id="KW-1185">Reference proteome</keyword>
<feature type="transmembrane region" description="Helical" evidence="6">
    <location>
        <begin position="185"/>
        <end position="205"/>
    </location>
</feature>
<feature type="transmembrane region" description="Helical" evidence="6">
    <location>
        <begin position="127"/>
        <end position="145"/>
    </location>
</feature>